<comment type="caution">
    <text evidence="1">The sequence shown here is derived from an EMBL/GenBank/DDBJ whole genome shotgun (WGS) entry which is preliminary data.</text>
</comment>
<evidence type="ECO:0000313" key="1">
    <source>
        <dbReference type="EMBL" id="EPC39322.1"/>
    </source>
</evidence>
<dbReference type="PATRIC" id="fig|1256225.3.peg.227"/>
<gene>
    <name evidence="1" type="ORF">Lpp225_0225</name>
</gene>
<reference evidence="1 2" key="1">
    <citation type="journal article" date="2013" name="PLoS ONE">
        <title>Lactobacillus paracasei comparative genomics: towards species pan-genome definition and exploitation of diversity.</title>
        <authorList>
            <person name="Smokvina T."/>
            <person name="Wels M."/>
            <person name="Polka J."/>
            <person name="Chervaux C."/>
            <person name="Brisse S."/>
            <person name="Boekhorst J."/>
            <person name="van Hylckama Vlieg J.E."/>
            <person name="Siezen R.J."/>
        </authorList>
    </citation>
    <scope>NUCLEOTIDE SEQUENCE [LARGE SCALE GENOMIC DNA]</scope>
    <source>
        <strain evidence="1 2">Lpp225</strain>
    </source>
</reference>
<dbReference type="AntiFam" id="ANF00268">
    <property type="entry name" value="DNA repeat translations related to WP_015765070.1"/>
</dbReference>
<accession>S2NEG5</accession>
<sequence>MALGVMARFWPLHPRSLHAGFWGGERVSAKNNKLANSDLDINSRQSK</sequence>
<dbReference type="EMBL" id="ANMM01000001">
    <property type="protein sequence ID" value="EPC39322.1"/>
    <property type="molecule type" value="Genomic_DNA"/>
</dbReference>
<evidence type="ECO:0000313" key="2">
    <source>
        <dbReference type="Proteomes" id="UP000014270"/>
    </source>
</evidence>
<name>S2NEG5_LACPA</name>
<dbReference type="Proteomes" id="UP000014270">
    <property type="component" value="Unassembled WGS sequence"/>
</dbReference>
<organism evidence="1 2">
    <name type="scientific">Lacticaseibacillus paracasei subsp. paracasei Lpp225</name>
    <dbReference type="NCBI Taxonomy" id="1256225"/>
    <lineage>
        <taxon>Bacteria</taxon>
        <taxon>Bacillati</taxon>
        <taxon>Bacillota</taxon>
        <taxon>Bacilli</taxon>
        <taxon>Lactobacillales</taxon>
        <taxon>Lactobacillaceae</taxon>
        <taxon>Lacticaseibacillus</taxon>
    </lineage>
</organism>
<proteinExistence type="predicted"/>
<protein>
    <submittedName>
        <fullName evidence="1">Uncharacterized protein</fullName>
    </submittedName>
</protein>
<dbReference type="NCBIfam" id="NF040518">
    <property type="entry name" value="Lacto_Palin_RP3"/>
    <property type="match status" value="1"/>
</dbReference>
<dbReference type="AlphaFoldDB" id="S2NEG5"/>